<feature type="compositionally biased region" description="Low complexity" evidence="2">
    <location>
        <begin position="466"/>
        <end position="485"/>
    </location>
</feature>
<feature type="region of interest" description="Disordered" evidence="2">
    <location>
        <begin position="1068"/>
        <end position="1247"/>
    </location>
</feature>
<evidence type="ECO:0000313" key="3">
    <source>
        <dbReference type="EMBL" id="PHJ19517.1"/>
    </source>
</evidence>
<protein>
    <submittedName>
        <fullName evidence="3">Uncharacterized protein</fullName>
    </submittedName>
</protein>
<feature type="compositionally biased region" description="Polar residues" evidence="2">
    <location>
        <begin position="60"/>
        <end position="73"/>
    </location>
</feature>
<feature type="region of interest" description="Disordered" evidence="2">
    <location>
        <begin position="643"/>
        <end position="719"/>
    </location>
</feature>
<feature type="compositionally biased region" description="Basic and acidic residues" evidence="2">
    <location>
        <begin position="1199"/>
        <end position="1236"/>
    </location>
</feature>
<feature type="region of interest" description="Disordered" evidence="2">
    <location>
        <begin position="1819"/>
        <end position="1848"/>
    </location>
</feature>
<feature type="compositionally biased region" description="Basic and acidic residues" evidence="2">
    <location>
        <begin position="2599"/>
        <end position="2616"/>
    </location>
</feature>
<feature type="compositionally biased region" description="Basic and acidic residues" evidence="2">
    <location>
        <begin position="441"/>
        <end position="456"/>
    </location>
</feature>
<keyword evidence="4" id="KW-1185">Reference proteome</keyword>
<dbReference type="GeneID" id="94430017"/>
<feature type="compositionally biased region" description="Basic and acidic residues" evidence="2">
    <location>
        <begin position="3539"/>
        <end position="3548"/>
    </location>
</feature>
<feature type="region of interest" description="Disordered" evidence="2">
    <location>
        <begin position="910"/>
        <end position="966"/>
    </location>
</feature>
<feature type="compositionally biased region" description="Low complexity" evidence="2">
    <location>
        <begin position="1554"/>
        <end position="1565"/>
    </location>
</feature>
<evidence type="ECO:0000256" key="2">
    <source>
        <dbReference type="SAM" id="MobiDB-lite"/>
    </source>
</evidence>
<feature type="compositionally biased region" description="Acidic residues" evidence="2">
    <location>
        <begin position="3549"/>
        <end position="3559"/>
    </location>
</feature>
<feature type="compositionally biased region" description="Low complexity" evidence="2">
    <location>
        <begin position="186"/>
        <end position="197"/>
    </location>
</feature>
<feature type="region of interest" description="Disordered" evidence="2">
    <location>
        <begin position="1293"/>
        <end position="1710"/>
    </location>
</feature>
<feature type="compositionally biased region" description="Low complexity" evidence="2">
    <location>
        <begin position="1514"/>
        <end position="1527"/>
    </location>
</feature>
<feature type="compositionally biased region" description="Basic and acidic residues" evidence="2">
    <location>
        <begin position="3244"/>
        <end position="3271"/>
    </location>
</feature>
<feature type="region of interest" description="Disordered" evidence="2">
    <location>
        <begin position="32"/>
        <end position="95"/>
    </location>
</feature>
<dbReference type="Proteomes" id="UP000221165">
    <property type="component" value="Unassembled WGS sequence"/>
</dbReference>
<feature type="compositionally biased region" description="Low complexity" evidence="2">
    <location>
        <begin position="2254"/>
        <end position="2268"/>
    </location>
</feature>
<feature type="compositionally biased region" description="Low complexity" evidence="2">
    <location>
        <begin position="1044"/>
        <end position="1056"/>
    </location>
</feature>
<feature type="compositionally biased region" description="Polar residues" evidence="2">
    <location>
        <begin position="2015"/>
        <end position="2028"/>
    </location>
</feature>
<feature type="compositionally biased region" description="Polar residues" evidence="2">
    <location>
        <begin position="2699"/>
        <end position="2718"/>
    </location>
</feature>
<reference evidence="3 4" key="1">
    <citation type="journal article" date="2017" name="Int. J. Parasitol.">
        <title>The genome of the protozoan parasite Cystoisospora suis and a reverse vaccinology approach to identify vaccine candidates.</title>
        <authorList>
            <person name="Palmieri N."/>
            <person name="Shrestha A."/>
            <person name="Ruttkowski B."/>
            <person name="Beck T."/>
            <person name="Vogl C."/>
            <person name="Tomley F."/>
            <person name="Blake D.P."/>
            <person name="Joachim A."/>
        </authorList>
    </citation>
    <scope>NUCLEOTIDE SEQUENCE [LARGE SCALE GENOMIC DNA]</scope>
    <source>
        <strain evidence="3 4">Wien I</strain>
    </source>
</reference>
<feature type="compositionally biased region" description="Basic and acidic residues" evidence="2">
    <location>
        <begin position="2328"/>
        <end position="2337"/>
    </location>
</feature>
<feature type="compositionally biased region" description="Basic and acidic residues" evidence="2">
    <location>
        <begin position="3162"/>
        <end position="3203"/>
    </location>
</feature>
<feature type="region of interest" description="Disordered" evidence="2">
    <location>
        <begin position="2762"/>
        <end position="2806"/>
    </location>
</feature>
<feature type="region of interest" description="Disordered" evidence="2">
    <location>
        <begin position="3380"/>
        <end position="3585"/>
    </location>
</feature>
<feature type="region of interest" description="Disordered" evidence="2">
    <location>
        <begin position="425"/>
        <end position="488"/>
    </location>
</feature>
<feature type="compositionally biased region" description="Low complexity" evidence="2">
    <location>
        <begin position="1371"/>
        <end position="1381"/>
    </location>
</feature>
<feature type="compositionally biased region" description="Basic and acidic residues" evidence="2">
    <location>
        <begin position="3419"/>
        <end position="3430"/>
    </location>
</feature>
<dbReference type="RefSeq" id="XP_067921216.1">
    <property type="nucleotide sequence ID" value="XM_068066806.1"/>
</dbReference>
<feature type="compositionally biased region" description="Basic and acidic residues" evidence="2">
    <location>
        <begin position="943"/>
        <end position="955"/>
    </location>
</feature>
<feature type="compositionally biased region" description="Basic and acidic residues" evidence="2">
    <location>
        <begin position="3460"/>
        <end position="3480"/>
    </location>
</feature>
<feature type="region of interest" description="Disordered" evidence="2">
    <location>
        <begin position="2989"/>
        <end position="3073"/>
    </location>
</feature>
<feature type="compositionally biased region" description="Low complexity" evidence="2">
    <location>
        <begin position="374"/>
        <end position="383"/>
    </location>
</feature>
<feature type="region of interest" description="Disordered" evidence="2">
    <location>
        <begin position="1978"/>
        <end position="2079"/>
    </location>
</feature>
<feature type="compositionally biased region" description="Polar residues" evidence="2">
    <location>
        <begin position="1836"/>
        <end position="1848"/>
    </location>
</feature>
<feature type="compositionally biased region" description="Polar residues" evidence="2">
    <location>
        <begin position="3574"/>
        <end position="3585"/>
    </location>
</feature>
<feature type="region of interest" description="Disordered" evidence="2">
    <location>
        <begin position="532"/>
        <end position="575"/>
    </location>
</feature>
<feature type="compositionally biased region" description="Low complexity" evidence="2">
    <location>
        <begin position="392"/>
        <end position="406"/>
    </location>
</feature>
<feature type="region of interest" description="Disordered" evidence="2">
    <location>
        <begin position="2844"/>
        <end position="2864"/>
    </location>
</feature>
<feature type="coiled-coil region" evidence="1">
    <location>
        <begin position="575"/>
        <end position="603"/>
    </location>
</feature>
<feature type="compositionally biased region" description="Basic and acidic residues" evidence="2">
    <location>
        <begin position="2844"/>
        <end position="2855"/>
    </location>
</feature>
<feature type="compositionally biased region" description="Basic and acidic residues" evidence="2">
    <location>
        <begin position="2533"/>
        <end position="2548"/>
    </location>
</feature>
<comment type="caution">
    <text evidence="3">The sequence shown here is derived from an EMBL/GenBank/DDBJ whole genome shotgun (WGS) entry which is preliminary data.</text>
</comment>
<feature type="region of interest" description="Disordered" evidence="2">
    <location>
        <begin position="1863"/>
        <end position="1957"/>
    </location>
</feature>
<feature type="compositionally biased region" description="Low complexity" evidence="2">
    <location>
        <begin position="532"/>
        <end position="546"/>
    </location>
</feature>
<feature type="region of interest" description="Disordered" evidence="2">
    <location>
        <begin position="2599"/>
        <end position="2618"/>
    </location>
</feature>
<keyword evidence="1" id="KW-0175">Coiled coil</keyword>
<feature type="compositionally biased region" description="Low complexity" evidence="2">
    <location>
        <begin position="2037"/>
        <end position="2046"/>
    </location>
</feature>
<feature type="compositionally biased region" description="Polar residues" evidence="2">
    <location>
        <begin position="1346"/>
        <end position="1370"/>
    </location>
</feature>
<dbReference type="EMBL" id="MIGC01003393">
    <property type="protein sequence ID" value="PHJ19517.1"/>
    <property type="molecule type" value="Genomic_DNA"/>
</dbReference>
<feature type="region of interest" description="Disordered" evidence="2">
    <location>
        <begin position="1725"/>
        <end position="1748"/>
    </location>
</feature>
<feature type="compositionally biased region" description="Basic and acidic residues" evidence="2">
    <location>
        <begin position="361"/>
        <end position="373"/>
    </location>
</feature>
<feature type="region of interest" description="Disordered" evidence="2">
    <location>
        <begin position="815"/>
        <end position="846"/>
    </location>
</feature>
<organism evidence="3 4">
    <name type="scientific">Cystoisospora suis</name>
    <dbReference type="NCBI Taxonomy" id="483139"/>
    <lineage>
        <taxon>Eukaryota</taxon>
        <taxon>Sar</taxon>
        <taxon>Alveolata</taxon>
        <taxon>Apicomplexa</taxon>
        <taxon>Conoidasida</taxon>
        <taxon>Coccidia</taxon>
        <taxon>Eucoccidiorida</taxon>
        <taxon>Eimeriorina</taxon>
        <taxon>Sarcocystidae</taxon>
        <taxon>Cystoisospora</taxon>
    </lineage>
</organism>
<gene>
    <name evidence="3" type="ORF">CSUI_006652</name>
</gene>
<feature type="compositionally biased region" description="Basic and acidic residues" evidence="2">
    <location>
        <begin position="1116"/>
        <end position="1125"/>
    </location>
</feature>
<name>A0A2C6KPP1_9APIC</name>
<feature type="compositionally biased region" description="Low complexity" evidence="2">
    <location>
        <begin position="32"/>
        <end position="43"/>
    </location>
</feature>
<feature type="compositionally biased region" description="Basic residues" evidence="2">
    <location>
        <begin position="1406"/>
        <end position="1416"/>
    </location>
</feature>
<feature type="compositionally biased region" description="Basic and acidic residues" evidence="2">
    <location>
        <begin position="2423"/>
        <end position="2461"/>
    </location>
</feature>
<feature type="compositionally biased region" description="Low complexity" evidence="2">
    <location>
        <begin position="268"/>
        <end position="301"/>
    </location>
</feature>
<feature type="compositionally biased region" description="Basic and acidic residues" evidence="2">
    <location>
        <begin position="2053"/>
        <end position="2079"/>
    </location>
</feature>
<evidence type="ECO:0000256" key="1">
    <source>
        <dbReference type="SAM" id="Coils"/>
    </source>
</evidence>
<feature type="compositionally biased region" description="Low complexity" evidence="2">
    <location>
        <begin position="134"/>
        <end position="157"/>
    </location>
</feature>
<feature type="compositionally biased region" description="Basic residues" evidence="2">
    <location>
        <begin position="2897"/>
        <end position="2909"/>
    </location>
</feature>
<feature type="compositionally biased region" description="Basic and acidic residues" evidence="2">
    <location>
        <begin position="2494"/>
        <end position="2525"/>
    </location>
</feature>
<evidence type="ECO:0000313" key="4">
    <source>
        <dbReference type="Proteomes" id="UP000221165"/>
    </source>
</evidence>
<feature type="compositionally biased region" description="Polar residues" evidence="2">
    <location>
        <begin position="2342"/>
        <end position="2353"/>
    </location>
</feature>
<feature type="compositionally biased region" description="Low complexity" evidence="2">
    <location>
        <begin position="2004"/>
        <end position="2014"/>
    </location>
</feature>
<dbReference type="VEuPathDB" id="ToxoDB:CSUI_006652"/>
<proteinExistence type="predicted"/>
<sequence>MEGGVEVAAEVSVISPPQALSGVYTLQPRSHFFSSSSSRNASPPSLPHASQDPSGLLASDPQQLQETDQQGETTARRRLLQQYPSRNEPASSSSPPAIIYALNFLLPTANGGDPSTSQVTHEGGTSTDRQKQQPCLSHPSLLPSASSSSSSFLYPSGPLKPPHHHMGESVYYDTGRSYPSAQSMGSSSYQRADASSSGALPSIRPSLYQEKSSYAPSLGGRVASSSSLPLPYPAGSTASPSRGRMPTSGGMGCPSLYPSPPQQPFPSRPRGASSVSSSSSIPPYSSISCLPSQPLPCSSLPRGGSSARLVRTSQPTNYEVSQSSSSSHLSPSLSSLRHHPAGAPGGLLQPNLTTAAGVGNETHEGSGADDSRRYSSSSSTATSTFPQQTCEVPVSSSSCSPSMDRVVSVPPRHLLSSASSLSLLPTGRLHEPASSSSSHQRMGDVHTESISGREEVPLPPYTTYDPSHSSTASASSSSPSSSSYPLPLPPGGQVVAEVSYEAKHRRLFENLPLGTSDLSGLPLLYVRRYPTASHAASSPSQPPLQAEGGDGDMGEGQRILQGRGTTSEEEMQRQMEEKIQGLNRNEEDRRRFEQEQLIEEENTRRRTRSYSLISRPVSSCGNVLQGENLVHFPLSNQTGSSHLLHHPLLPSSGHPGGKTGLLPPGGVYTPGNGMGGGLQNSSFSPPLHQSAVYSPPFEKDGRQISSSSSFSVSLEQRQREDEGLRLAIAPLVRPGEGERLPQPISPTSCHSGFLLQQGDPSSSSSQHYPQQVEEDGQLPCDFYCNTIPRPPPDVYPPPLQLRQQLLLQRQYQTHLLQENESGESRERETNPLRGGIDPMSSSTSREFYGETRGINPHHPGNHTVEGLSTRRRLIDEEEERRSRGMSINASQRSSGVFSLEETLRPFYGLRNELSSRDPQPPLPPRYRGHSMTRETGLQSSLPRGREGEEGRESDFPKISSSLDQRGGIDVSSARRTLLPRAGMNTDVFRGSMSLPPPVRTWASSLQNLRGETEWQGESMDCEKTLKPLPHPSHQHTPFAPPLPSCSSSSTARISSSSSSRVSCVVVANDSHQEQQRVNLHRPSPSSGLAPPSLPLLSSPAPHPPLRQHRRKQLVPPHEHHETREGGEEEESIPHPSSHPPREEHNGLTRGARREDEPLLHPTQDTAMRLSEKHPVDVSRSYEEQTAEQQERGGLPPSCERGKDFSPDPHHRYAFLDREDHRHLSHLDRERERDHELTPLQSSPNRRHFLLNEEGRASSVITQKSFDYQQMVQSLEKTEKKEEEVGLLVEAEKTIKKDDEDMGYPSKTHESRGISTLTTTTAPPAPFDILRGVSGLGVGGLSDDFFTTSQPLQRHPYTSNTYHASPHTQQRPALSSAAAAPSSSPPPPSDSLICETGEERGRDGHHQSSRHSSRRASKGGEEEEEREGYFSSFPSFHQEKERMISAAREGQDHRRKAGRGDGGGDCREEEEEEGGGIDSSWKRRTSLEGDFFLTTHGKGRGEESGIEQGDLDACSSSSLLIPSTSRLLQDPSTAARFLPNPRGSRRMGASDRLDSSSSCSRVQPSSLEEKKISSSVLDSSRGTASSRSSSSGTEERMASLQRRQMGERGGVISRVHTPGDENSPPFLPRPSISSNINKTSSGGNLGGAGIAYNPCLPSPAPSSPPRLVKNHYLTEPSPCNRSPEEEAEGKEQAGGGGGEGQEDGLFSLRPSMSSSFSSVLIERERHKKKLLSPTQTSIPHPNLSGDVGMTPSIPPVVPLVSRPSLVNANSIPSSSSYQRLTRISSSSSSYRPSPVHHTTTNTSKACQSFLFEKSRFPASTTRSFSHKDRQEDPMSCNEKSQGKQTKGISSTVISYQSAYPSHLSTMTSLSRSGEILPEPRPRSRGGEPSYSYPTALQPPSSSSSGRFKKLSSRKTSQEEDDPYQECPRLSFPLSSRDLQTPPSLSPSPSPSLPALSSSMVEARNSSLIERKDDMALNLGERKGGETGISSPTPVVSNALPSKHISSSNGSSRSNSVTLHSHNSSTQSKVSGGGGGANQGNAEGLLLLDVQPSERLPRKMKERKEGDEKNRLMDAPEQGEKREFELSTISVYLEEREKMIDITSKGLPPLPSSSMWRHAMKPSTGSGRGDEKTAERSSLRQKRREQEEEHLEVVEAERGAPERRERREIENEEKITQGKEKMTRKEENCLPTKEKESERNREVPHEVSKERRSLFGKEEEEDEKVEESISSSYPLEPIMEPSRSLSPPRSRRGRVSRCLSPLSRRGSSPSAFPSSIHAFYEEILSTPQLSIDPTKGECLPLLNTSERHPIAMDLSLPPSGERTSKSFTPYDREGEEVKGEQACAMTQSRDLLNTSLEDEGRSQMSRADEKERREAGKQEEEAKERRGSVSSSDGRKGRKIEMLWEPQRSSLPLQRRPLTPPHPHHPFDQDDVNHEALARSRTTLETKKKEKNGEKERRKETHGEISSNKENPLTSTPEPQQQFYVSFPISPPSRHGAMDERDQVAEVLIEEDKSKKKKQVKPEKEENLSDDGGEEIEKKECCSQRGEQGDCPRKCDDLLLISFSLDGDKSEVVVPGVCTPRIPEDKKRATPVRNVEGERVLESDLLKSRSRGGRREGSPELVEEIVLLEQNEEEEDDSPFFSPRITLTTPPKSQPPPAPSHVHHEVSNAPFHEGETCPNVPSLSFVSSENNLDSSISQKTLAPCQQQEQQPTAFPISSDSPPHLIPTSLPPIPHPLISQSSSDVSKHGTLSEYFSQTEHHSACLPIEEPFPSSTSLPVSGGEGREKEEEKNERRSRQVDGEMQHQEGDFNLISQTSSYDRVSRLGAIHYTVDVDEDLMTTLHIRRQEEKDSKRKDEKEGEGEEENGWIVKGRFLDAASVDISTTMPSPTALVGGGGDRSRRRPHRGGREHRRREEDERGEGERESLSLIEREEEEEEELYSSPVETSLASPSRVEGRKRGDTMYYSIQEEKCFFVDMSKEIDHTNRLPKNDLKMNLTASQASSRRVEEEEKRHREIEAEEGKNGTQHLKLPHSNDKKEEQDKTLLNDRDSLQSKSSSSLHPRMKDLAEPEGSRQSHVHLHEMETSTMLVDSSSHSLPPAASITQTTAAIAAASIVRAVRAAQREETVECLQAGKLAVAAAAATAAASGTAHSEEISLRRPTLGGRERREERGDDKEDIAKEEKQKDEKEERERTVSEREIEDSHTPRYRPRIIPRTRNVGNEEERENGERTSFEQQSRRGSIGSVEETRRSTREGGERRNSTSLHERETDRKTMYMSCEGTSVHGPKPVEEDVSTVTYGVSEKCVDTRGDVVACLLSRDKKLERGETPEYRNTCRSLPCSISHENEYDMVNQSHYSEAKSSEKNVCRSIPCSFEETAMSLRPREVVSDDGEEEERIEVLHSDEDETPMWREGTNSHSRPSNRIDENRRRGEQEGQEGQERFLSLPQPTSTKTLVQRGGGGGGKREKILDEETRHDTMRDGENARMGGGGSKSWEKLNMRNLTVSTDDANELDDGIQGGSGKMMVPTTTGPGGEGGRLFSLDAKKEKKSFLYDEEEEEDNNGIEDIYHEEQRKGHSTRLSRNLPSGTG</sequence>
<feature type="region of interest" description="Disordered" evidence="2">
    <location>
        <begin position="2101"/>
        <end position="2271"/>
    </location>
</feature>
<feature type="compositionally biased region" description="Polar residues" evidence="2">
    <location>
        <begin position="2462"/>
        <end position="2482"/>
    </location>
</feature>
<feature type="compositionally biased region" description="Polar residues" evidence="2">
    <location>
        <begin position="113"/>
        <end position="127"/>
    </location>
</feature>
<feature type="region of interest" description="Disordered" evidence="2">
    <location>
        <begin position="109"/>
        <end position="406"/>
    </location>
</feature>
<feature type="region of interest" description="Disordered" evidence="2">
    <location>
        <begin position="3143"/>
        <end position="3272"/>
    </location>
</feature>
<feature type="compositionally biased region" description="Polar residues" evidence="2">
    <location>
        <begin position="1630"/>
        <end position="1641"/>
    </location>
</feature>
<feature type="compositionally biased region" description="Polar residues" evidence="2">
    <location>
        <begin position="311"/>
        <end position="320"/>
    </location>
</feature>
<feature type="region of interest" description="Disordered" evidence="2">
    <location>
        <begin position="2308"/>
        <end position="2548"/>
    </location>
</feature>
<feature type="compositionally biased region" description="Low complexity" evidence="2">
    <location>
        <begin position="2404"/>
        <end position="2415"/>
    </location>
</feature>
<feature type="region of interest" description="Disordered" evidence="2">
    <location>
        <begin position="2699"/>
        <end position="2742"/>
    </location>
</feature>
<feature type="region of interest" description="Disordered" evidence="2">
    <location>
        <begin position="734"/>
        <end position="772"/>
    </location>
</feature>
<feature type="compositionally biased region" description="Polar residues" evidence="2">
    <location>
        <begin position="1986"/>
        <end position="1998"/>
    </location>
</feature>
<feature type="compositionally biased region" description="Basic and acidic residues" evidence="2">
    <location>
        <begin position="3002"/>
        <end position="3020"/>
    </location>
</feature>
<feature type="compositionally biased region" description="Low complexity" evidence="2">
    <location>
        <begin position="1082"/>
        <end position="1099"/>
    </location>
</feature>
<feature type="compositionally biased region" description="Low complexity" evidence="2">
    <location>
        <begin position="1772"/>
        <end position="1792"/>
    </location>
</feature>
<accession>A0A2C6KPP1</accession>
<feature type="compositionally biased region" description="Basic and acidic residues" evidence="2">
    <location>
        <begin position="2780"/>
        <end position="2805"/>
    </location>
</feature>
<feature type="region of interest" description="Disordered" evidence="2">
    <location>
        <begin position="1766"/>
        <end position="1800"/>
    </location>
</feature>
<feature type="compositionally biased region" description="Low complexity" evidence="2">
    <location>
        <begin position="1578"/>
        <end position="1591"/>
    </location>
</feature>
<feature type="compositionally biased region" description="Basic and acidic residues" evidence="2">
    <location>
        <begin position="2910"/>
        <end position="2923"/>
    </location>
</feature>
<feature type="compositionally biased region" description="Basic and acidic residues" evidence="2">
    <location>
        <begin position="1169"/>
        <end position="1182"/>
    </location>
</feature>
<feature type="compositionally biased region" description="Basic and acidic residues" evidence="2">
    <location>
        <begin position="3030"/>
        <end position="3049"/>
    </location>
</feature>
<feature type="compositionally biased region" description="Low complexity" evidence="2">
    <location>
        <begin position="643"/>
        <end position="653"/>
    </location>
</feature>
<feature type="compositionally biased region" description="Low complexity" evidence="2">
    <location>
        <begin position="321"/>
        <end position="335"/>
    </location>
</feature>
<feature type="region of interest" description="Disordered" evidence="2">
    <location>
        <begin position="1012"/>
        <end position="1056"/>
    </location>
</feature>
<feature type="compositionally biased region" description="Basic and acidic residues" evidence="2">
    <location>
        <begin position="2126"/>
        <end position="2215"/>
    </location>
</feature>
<feature type="compositionally biased region" description="Basic and acidic residues" evidence="2">
    <location>
        <begin position="1396"/>
        <end position="1405"/>
    </location>
</feature>
<feature type="compositionally biased region" description="Basic and acidic residues" evidence="2">
    <location>
        <begin position="1139"/>
        <end position="1158"/>
    </location>
</feature>
<feature type="compositionally biased region" description="Pro residues" evidence="2">
    <location>
        <begin position="257"/>
        <end position="267"/>
    </location>
</feature>
<feature type="region of interest" description="Disordered" evidence="2">
    <location>
        <begin position="2879"/>
        <end position="2957"/>
    </location>
</feature>
<feature type="region of interest" description="Disordered" evidence="2">
    <location>
        <begin position="2627"/>
        <end position="2683"/>
    </location>
</feature>
<feature type="compositionally biased region" description="Basic and acidic residues" evidence="2">
    <location>
        <begin position="2356"/>
        <end position="2400"/>
    </location>
</feature>
<feature type="compositionally biased region" description="Basic and acidic residues" evidence="2">
    <location>
        <begin position="3060"/>
        <end position="3073"/>
    </location>
</feature>